<name>A0A369JJW2_HYPMA</name>
<comment type="caution">
    <text evidence="2">The sequence shown here is derived from an EMBL/GenBank/DDBJ whole genome shotgun (WGS) entry which is preliminary data.</text>
</comment>
<evidence type="ECO:0000256" key="1">
    <source>
        <dbReference type="SAM" id="MobiDB-lite"/>
    </source>
</evidence>
<organism evidence="2 3">
    <name type="scientific">Hypsizygus marmoreus</name>
    <name type="common">White beech mushroom</name>
    <name type="synonym">Agaricus marmoreus</name>
    <dbReference type="NCBI Taxonomy" id="39966"/>
    <lineage>
        <taxon>Eukaryota</taxon>
        <taxon>Fungi</taxon>
        <taxon>Dikarya</taxon>
        <taxon>Basidiomycota</taxon>
        <taxon>Agaricomycotina</taxon>
        <taxon>Agaricomycetes</taxon>
        <taxon>Agaricomycetidae</taxon>
        <taxon>Agaricales</taxon>
        <taxon>Tricholomatineae</taxon>
        <taxon>Lyophyllaceae</taxon>
        <taxon>Hypsizygus</taxon>
    </lineage>
</organism>
<evidence type="ECO:0000313" key="2">
    <source>
        <dbReference type="EMBL" id="RDB20857.1"/>
    </source>
</evidence>
<dbReference type="Proteomes" id="UP000076154">
    <property type="component" value="Unassembled WGS sequence"/>
</dbReference>
<feature type="compositionally biased region" description="Low complexity" evidence="1">
    <location>
        <begin position="100"/>
        <end position="134"/>
    </location>
</feature>
<dbReference type="AlphaFoldDB" id="A0A369JJW2"/>
<gene>
    <name evidence="2" type="ORF">Hypma_012077</name>
</gene>
<keyword evidence="3" id="KW-1185">Reference proteome</keyword>
<dbReference type="EMBL" id="LUEZ02000056">
    <property type="protein sequence ID" value="RDB20857.1"/>
    <property type="molecule type" value="Genomic_DNA"/>
</dbReference>
<feature type="non-terminal residue" evidence="2">
    <location>
        <position position="293"/>
    </location>
</feature>
<protein>
    <submittedName>
        <fullName evidence="2">Uncharacterized protein</fullName>
    </submittedName>
</protein>
<feature type="region of interest" description="Disordered" evidence="1">
    <location>
        <begin position="87"/>
        <end position="134"/>
    </location>
</feature>
<evidence type="ECO:0000313" key="3">
    <source>
        <dbReference type="Proteomes" id="UP000076154"/>
    </source>
</evidence>
<proteinExistence type="predicted"/>
<accession>A0A369JJW2</accession>
<reference evidence="2" key="1">
    <citation type="submission" date="2018-04" db="EMBL/GenBank/DDBJ databases">
        <title>Whole genome sequencing of Hypsizygus marmoreus.</title>
        <authorList>
            <person name="Choi I.-G."/>
            <person name="Min B."/>
            <person name="Kim J.-G."/>
            <person name="Kim S."/>
            <person name="Oh Y.-L."/>
            <person name="Kong W.-S."/>
            <person name="Park H."/>
            <person name="Jeong J."/>
            <person name="Song E.-S."/>
        </authorList>
    </citation>
    <scope>NUCLEOTIDE SEQUENCE [LARGE SCALE GENOMIC DNA]</scope>
    <source>
        <strain evidence="2">51987-8</strain>
    </source>
</reference>
<dbReference type="InParanoid" id="A0A369JJW2"/>
<sequence length="293" mass="31779">MRLGALVCGGQRNWKLSTPGSTGIKFRRLVWARQNLPNLVMHAPTLAGVTPGNSPERTSVFALPAAGAARTTPDDGFSRRFIKPSVQRACPQGPPRRMNEPLPSLLRLPRNPLEAPATSTEPSESSSTMSTSITQSADFGDVDKCPPRFNAVCFTYGHVPSPIPGDNDPKVVLLDPTGKTDVIFRLARNSVDTGSTDYIRSIKLTIPLGDAADCLLNSAPAMYDAQMLNNLCMLLLIRSDARNVIVELKPRAQAKLTLLSHSLDLSFVLNGTIINKEAQDLSIPIVEMYTSQE</sequence>